<gene>
    <name evidence="1" type="ORF">H8876_03250</name>
</gene>
<sequence>MNKIFSARVAGRWDPYHGKYRPYVLPEDELKCSLLEDRMDKVIACAGCGKPVKFGESFTSLEIHTESGFGFMVCPMCIDQEIERARDAEAMRQEEE</sequence>
<comment type="caution">
    <text evidence="1">The sequence shown here is derived from an EMBL/GenBank/DDBJ whole genome shotgun (WGS) entry which is preliminary data.</text>
</comment>
<dbReference type="AlphaFoldDB" id="A0A923NBB9"/>
<keyword evidence="2" id="KW-1185">Reference proteome</keyword>
<protein>
    <submittedName>
        <fullName evidence="1">Uncharacterized protein</fullName>
    </submittedName>
</protein>
<organism evidence="1 2">
    <name type="scientific">Lentihominibacter faecis</name>
    <dbReference type="NCBI Taxonomy" id="2764712"/>
    <lineage>
        <taxon>Bacteria</taxon>
        <taxon>Bacillati</taxon>
        <taxon>Bacillota</taxon>
        <taxon>Clostridia</taxon>
        <taxon>Peptostreptococcales</taxon>
        <taxon>Anaerovoracaceae</taxon>
        <taxon>Lentihominibacter</taxon>
    </lineage>
</organism>
<accession>A0A923NBB9</accession>
<evidence type="ECO:0000313" key="1">
    <source>
        <dbReference type="EMBL" id="MBC5999016.1"/>
    </source>
</evidence>
<evidence type="ECO:0000313" key="2">
    <source>
        <dbReference type="Proteomes" id="UP000644115"/>
    </source>
</evidence>
<dbReference type="Proteomes" id="UP000644115">
    <property type="component" value="Unassembled WGS sequence"/>
</dbReference>
<dbReference type="EMBL" id="JACRWC010000045">
    <property type="protein sequence ID" value="MBC5999016.1"/>
    <property type="molecule type" value="Genomic_DNA"/>
</dbReference>
<name>A0A923NBB9_9FIRM</name>
<dbReference type="RefSeq" id="WP_249286500.1">
    <property type="nucleotide sequence ID" value="NZ_JACRWC010000045.1"/>
</dbReference>
<reference evidence="1" key="1">
    <citation type="submission" date="2020-08" db="EMBL/GenBank/DDBJ databases">
        <authorList>
            <person name="Liu C."/>
            <person name="Sun Q."/>
        </authorList>
    </citation>
    <scope>NUCLEOTIDE SEQUENCE</scope>
    <source>
        <strain evidence="1">BX16</strain>
    </source>
</reference>
<proteinExistence type="predicted"/>